<comment type="cofactor">
    <cofactor evidence="6">
        <name>Mg(2+)</name>
        <dbReference type="ChEBI" id="CHEBI:18420"/>
    </cofactor>
</comment>
<dbReference type="PROSITE" id="PS51383">
    <property type="entry name" value="YJEF_C_3"/>
    <property type="match status" value="1"/>
</dbReference>
<dbReference type="Gene3D" id="3.40.1190.20">
    <property type="match status" value="1"/>
</dbReference>
<keyword evidence="3 6" id="KW-0521">NADP</keyword>
<keyword evidence="5 6" id="KW-0456">Lyase</keyword>
<evidence type="ECO:0000256" key="5">
    <source>
        <dbReference type="ARBA" id="ARBA00023239"/>
    </source>
</evidence>
<dbReference type="AlphaFoldDB" id="G5KD76"/>
<proteinExistence type="inferred from homology"/>
<feature type="binding site" evidence="6">
    <location>
        <begin position="188"/>
        <end position="192"/>
    </location>
    <ligand>
        <name>AMP</name>
        <dbReference type="ChEBI" id="CHEBI:456215"/>
    </ligand>
</feature>
<comment type="similarity">
    <text evidence="6">Belongs to the NnrD/CARKD family.</text>
</comment>
<dbReference type="SUPFAM" id="SSF53613">
    <property type="entry name" value="Ribokinase-like"/>
    <property type="match status" value="1"/>
</dbReference>
<keyword evidence="9" id="KW-1185">Reference proteome</keyword>
<keyword evidence="2 6" id="KW-0067">ATP-binding</keyword>
<dbReference type="Proteomes" id="UP000005388">
    <property type="component" value="Unassembled WGS sequence"/>
</dbReference>
<dbReference type="eggNOG" id="COG0063">
    <property type="taxonomic scope" value="Bacteria"/>
</dbReference>
<evidence type="ECO:0000256" key="1">
    <source>
        <dbReference type="ARBA" id="ARBA00022741"/>
    </source>
</evidence>
<dbReference type="PROSITE" id="PS01050">
    <property type="entry name" value="YJEF_C_2"/>
    <property type="match status" value="1"/>
</dbReference>
<reference evidence="8 9" key="1">
    <citation type="journal article" date="2014" name="Int. J. Syst. Evol. Microbiol.">
        <title>Phylogenomics and the dynamic genome evolution of the genus Streptococcus.</title>
        <authorList>
            <consortium name="The Broad Institute Genome Sequencing Platform"/>
            <person name="Richards V.P."/>
            <person name="Palmer S.R."/>
            <person name="Pavinski Bitar P.D."/>
            <person name="Qin X."/>
            <person name="Weinstock G.M."/>
            <person name="Highlander S.K."/>
            <person name="Town C.D."/>
            <person name="Burne R.A."/>
            <person name="Stanhope M.J."/>
        </authorList>
    </citation>
    <scope>NUCLEOTIDE SEQUENCE [LARGE SCALE GENOMIC DNA]</scope>
    <source>
        <strain evidence="8 9">2285-97</strain>
    </source>
</reference>
<feature type="binding site" evidence="6">
    <location>
        <position position="216"/>
    </location>
    <ligand>
        <name>AMP</name>
        <dbReference type="ChEBI" id="CHEBI:456215"/>
    </ligand>
</feature>
<evidence type="ECO:0000256" key="4">
    <source>
        <dbReference type="ARBA" id="ARBA00023027"/>
    </source>
</evidence>
<dbReference type="GO" id="GO:0052856">
    <property type="term" value="F:NAD(P)HX epimerase activity"/>
    <property type="evidence" value="ECO:0007669"/>
    <property type="project" value="TreeGrafter"/>
</dbReference>
<evidence type="ECO:0000256" key="3">
    <source>
        <dbReference type="ARBA" id="ARBA00022857"/>
    </source>
</evidence>
<evidence type="ECO:0000256" key="2">
    <source>
        <dbReference type="ARBA" id="ARBA00022840"/>
    </source>
</evidence>
<dbReference type="RefSeq" id="WP_006739929.1">
    <property type="nucleotide sequence ID" value="NZ_AEUZ02000001.1"/>
</dbReference>
<feature type="domain" description="YjeF C-terminal" evidence="7">
    <location>
        <begin position="4"/>
        <end position="275"/>
    </location>
</feature>
<evidence type="ECO:0000256" key="6">
    <source>
        <dbReference type="HAMAP-Rule" id="MF_01965"/>
    </source>
</evidence>
<dbReference type="CDD" id="cd01171">
    <property type="entry name" value="YXKO-related"/>
    <property type="match status" value="1"/>
</dbReference>
<comment type="subunit">
    <text evidence="6">Homotetramer.</text>
</comment>
<dbReference type="GO" id="GO:0005524">
    <property type="term" value="F:ATP binding"/>
    <property type="evidence" value="ECO:0007669"/>
    <property type="project" value="UniProtKB-KW"/>
</dbReference>
<evidence type="ECO:0000259" key="7">
    <source>
        <dbReference type="PROSITE" id="PS51383"/>
    </source>
</evidence>
<gene>
    <name evidence="6" type="primary">nnrD</name>
    <name evidence="8" type="ORF">STRUR_0596</name>
</gene>
<keyword evidence="4 6" id="KW-0520">NAD</keyword>
<feature type="binding site" evidence="6">
    <location>
        <position position="100"/>
    </location>
    <ligand>
        <name>(6S)-NADPHX</name>
        <dbReference type="ChEBI" id="CHEBI:64076"/>
    </ligand>
</feature>
<evidence type="ECO:0000313" key="9">
    <source>
        <dbReference type="Proteomes" id="UP000005388"/>
    </source>
</evidence>
<dbReference type="EC" id="4.2.1.136" evidence="6"/>
<keyword evidence="1 6" id="KW-0547">Nucleotide-binding</keyword>
<comment type="catalytic activity">
    <reaction evidence="6">
        <text>(6S)-NADPHX + ADP = AMP + phosphate + NADPH + H(+)</text>
        <dbReference type="Rhea" id="RHEA:32235"/>
        <dbReference type="ChEBI" id="CHEBI:15378"/>
        <dbReference type="ChEBI" id="CHEBI:43474"/>
        <dbReference type="ChEBI" id="CHEBI:57783"/>
        <dbReference type="ChEBI" id="CHEBI:64076"/>
        <dbReference type="ChEBI" id="CHEBI:456215"/>
        <dbReference type="ChEBI" id="CHEBI:456216"/>
        <dbReference type="EC" id="4.2.1.136"/>
    </reaction>
</comment>
<dbReference type="EMBL" id="AEUZ02000001">
    <property type="protein sequence ID" value="EHJ57207.1"/>
    <property type="molecule type" value="Genomic_DNA"/>
</dbReference>
<name>G5KD76_9STRE</name>
<dbReference type="NCBIfam" id="TIGR00196">
    <property type="entry name" value="yjeF_cterm"/>
    <property type="match status" value="1"/>
</dbReference>
<dbReference type="InterPro" id="IPR017953">
    <property type="entry name" value="Carbohydrate_kinase_pred_CS"/>
</dbReference>
<dbReference type="GO" id="GO:0046496">
    <property type="term" value="P:nicotinamide nucleotide metabolic process"/>
    <property type="evidence" value="ECO:0007669"/>
    <property type="project" value="UniProtKB-UniRule"/>
</dbReference>
<comment type="catalytic activity">
    <reaction evidence="6">
        <text>(6S)-NADHX + ADP = AMP + phosphate + NADH + H(+)</text>
        <dbReference type="Rhea" id="RHEA:32223"/>
        <dbReference type="ChEBI" id="CHEBI:15378"/>
        <dbReference type="ChEBI" id="CHEBI:43474"/>
        <dbReference type="ChEBI" id="CHEBI:57945"/>
        <dbReference type="ChEBI" id="CHEBI:64074"/>
        <dbReference type="ChEBI" id="CHEBI:456215"/>
        <dbReference type="ChEBI" id="CHEBI:456216"/>
        <dbReference type="EC" id="4.2.1.136"/>
    </reaction>
</comment>
<comment type="caution">
    <text evidence="8">The sequence shown here is derived from an EMBL/GenBank/DDBJ whole genome shotgun (WGS) entry which is preliminary data.</text>
</comment>
<dbReference type="InterPro" id="IPR000631">
    <property type="entry name" value="CARKD"/>
</dbReference>
<dbReference type="InterPro" id="IPR029056">
    <property type="entry name" value="Ribokinase-like"/>
</dbReference>
<dbReference type="GO" id="GO:0052855">
    <property type="term" value="F:ADP-dependent NAD(P)H-hydrate dehydratase activity"/>
    <property type="evidence" value="ECO:0007669"/>
    <property type="project" value="UniProtKB-UniRule"/>
</dbReference>
<dbReference type="PANTHER" id="PTHR12592">
    <property type="entry name" value="ATP-DEPENDENT (S)-NAD(P)H-HYDRATE DEHYDRATASE FAMILY MEMBER"/>
    <property type="match status" value="1"/>
</dbReference>
<dbReference type="STRING" id="764291.STRUR_0596"/>
<dbReference type="PANTHER" id="PTHR12592:SF0">
    <property type="entry name" value="ATP-DEPENDENT (S)-NAD(P)H-HYDRATE DEHYDRATASE"/>
    <property type="match status" value="1"/>
</dbReference>
<dbReference type="GO" id="GO:0110051">
    <property type="term" value="P:metabolite repair"/>
    <property type="evidence" value="ECO:0007669"/>
    <property type="project" value="TreeGrafter"/>
</dbReference>
<comment type="function">
    <text evidence="6">Catalyzes the dehydration of the S-form of NAD(P)HX at the expense of ADP, which is converted to AMP. Together with NAD(P)HX epimerase, which catalyzes the epimerization of the S- and R-forms, the enzyme allows the repair of both epimers of NAD(P)HX, a damaged form of NAD(P)H that is a result of enzymatic or heat-dependent hydration.</text>
</comment>
<feature type="binding site" evidence="6">
    <location>
        <position position="39"/>
    </location>
    <ligand>
        <name>(6S)-NADPHX</name>
        <dbReference type="ChEBI" id="CHEBI:64076"/>
    </ligand>
</feature>
<accession>G5KD76</accession>
<dbReference type="HAMAP" id="MF_01965">
    <property type="entry name" value="NADHX_dehydratase"/>
    <property type="match status" value="1"/>
</dbReference>
<dbReference type="Pfam" id="PF01256">
    <property type="entry name" value="Carb_kinase"/>
    <property type="match status" value="1"/>
</dbReference>
<feature type="binding site" evidence="6">
    <location>
        <position position="217"/>
    </location>
    <ligand>
        <name>(6S)-NADPHX</name>
        <dbReference type="ChEBI" id="CHEBI:64076"/>
    </ligand>
</feature>
<sequence length="281" mass="30774">METTKELLQKVINKRDNDSYKGTYGRVLLIGGLYPYGGAIIMAATACVNSGAGLVTVATDKENIMPLHSHLPEAMAFAIDDLPLMKQNLEASDVILIGPGLGESSRSKMLLKQVMQVVSDEQILIIDGSALNVLANIKQVHFETNHLILTPHQKEWERLSGITIAEQTDEKTKEALSHFPNNSILVAKSHETSVFQGEHDQKIEAGGPHQSIGGMGDTLAGMIAGFSAQFRENLFDTVVAATYLHSLIADELALNAYVVRPTQISSEIPRWMRQIVDEEKN</sequence>
<organism evidence="8 9">
    <name type="scientific">Streptococcus urinalis 2285-97</name>
    <dbReference type="NCBI Taxonomy" id="764291"/>
    <lineage>
        <taxon>Bacteria</taxon>
        <taxon>Bacillati</taxon>
        <taxon>Bacillota</taxon>
        <taxon>Bacilli</taxon>
        <taxon>Lactobacillales</taxon>
        <taxon>Streptococcaceae</taxon>
        <taxon>Streptococcus</taxon>
    </lineage>
</organism>
<evidence type="ECO:0000313" key="8">
    <source>
        <dbReference type="EMBL" id="EHJ57207.1"/>
    </source>
</evidence>
<protein>
    <recommendedName>
        <fullName evidence="6">ADP-dependent (S)-NAD(P)H-hydrate dehydratase</fullName>
        <ecNumber evidence="6">4.2.1.136</ecNumber>
    </recommendedName>
    <alternativeName>
        <fullName evidence="6">ADP-dependent NAD(P)HX dehydratase</fullName>
    </alternativeName>
</protein>
<feature type="binding site" evidence="6">
    <location>
        <position position="152"/>
    </location>
    <ligand>
        <name>(6S)-NADPHX</name>
        <dbReference type="ChEBI" id="CHEBI:64076"/>
    </ligand>
</feature>